<evidence type="ECO:0000313" key="1">
    <source>
        <dbReference type="EMBL" id="KAE8343740.1"/>
    </source>
</evidence>
<gene>
    <name evidence="1" type="ORF">BDV24DRAFT_25253</name>
</gene>
<protein>
    <submittedName>
        <fullName evidence="1">Uncharacterized protein</fullName>
    </submittedName>
</protein>
<name>A0A5N6YJN9_9EURO</name>
<dbReference type="AlphaFoldDB" id="A0A5N6YJN9"/>
<organism evidence="1">
    <name type="scientific">Aspergillus arachidicola</name>
    <dbReference type="NCBI Taxonomy" id="656916"/>
    <lineage>
        <taxon>Eukaryota</taxon>
        <taxon>Fungi</taxon>
        <taxon>Dikarya</taxon>
        <taxon>Ascomycota</taxon>
        <taxon>Pezizomycotina</taxon>
        <taxon>Eurotiomycetes</taxon>
        <taxon>Eurotiomycetidae</taxon>
        <taxon>Eurotiales</taxon>
        <taxon>Aspergillaceae</taxon>
        <taxon>Aspergillus</taxon>
        <taxon>Aspergillus subgen. Circumdati</taxon>
    </lineage>
</organism>
<reference evidence="1" key="1">
    <citation type="submission" date="2019-04" db="EMBL/GenBank/DDBJ databases">
        <title>Friends and foes A comparative genomics study of 23 Aspergillus species from section Flavi.</title>
        <authorList>
            <consortium name="DOE Joint Genome Institute"/>
            <person name="Kjaerbolling I."/>
            <person name="Vesth T."/>
            <person name="Frisvad J.C."/>
            <person name="Nybo J.L."/>
            <person name="Theobald S."/>
            <person name="Kildgaard S."/>
            <person name="Isbrandt T."/>
            <person name="Kuo A."/>
            <person name="Sato A."/>
            <person name="Lyhne E.K."/>
            <person name="Kogle M.E."/>
            <person name="Wiebenga A."/>
            <person name="Kun R.S."/>
            <person name="Lubbers R.J."/>
            <person name="Makela M.R."/>
            <person name="Barry K."/>
            <person name="Chovatia M."/>
            <person name="Clum A."/>
            <person name="Daum C."/>
            <person name="Haridas S."/>
            <person name="He G."/>
            <person name="LaButti K."/>
            <person name="Lipzen A."/>
            <person name="Mondo S."/>
            <person name="Riley R."/>
            <person name="Salamov A."/>
            <person name="Simmons B.A."/>
            <person name="Magnuson J.K."/>
            <person name="Henrissat B."/>
            <person name="Mortensen U.H."/>
            <person name="Larsen T.O."/>
            <person name="Devries R.P."/>
            <person name="Grigoriev I.V."/>
            <person name="Machida M."/>
            <person name="Baker S.E."/>
            <person name="Andersen M.R."/>
        </authorList>
    </citation>
    <scope>NUCLEOTIDE SEQUENCE</scope>
    <source>
        <strain evidence="1">CBS 117612</strain>
    </source>
</reference>
<sequence length="79" mass="8650">MRSAVQIRVGAVIFFLSVFPIPMDCITPVDPSYIVFSLLVTCFCSAPTSKLSTRSYLDVVPANIQNVPSGRDVEKNDIV</sequence>
<dbReference type="Proteomes" id="UP000325558">
    <property type="component" value="Unassembled WGS sequence"/>
</dbReference>
<dbReference type="EMBL" id="ML737127">
    <property type="protein sequence ID" value="KAE8343740.1"/>
    <property type="molecule type" value="Genomic_DNA"/>
</dbReference>
<accession>A0A5N6YJN9</accession>
<proteinExistence type="predicted"/>